<evidence type="ECO:0000256" key="13">
    <source>
        <dbReference type="ARBA" id="ARBA00023136"/>
    </source>
</evidence>
<evidence type="ECO:0000256" key="14">
    <source>
        <dbReference type="SAM" id="Phobius"/>
    </source>
</evidence>
<dbReference type="PANTHER" id="PTHR45528:SF1">
    <property type="entry name" value="SENSOR HISTIDINE KINASE CPXA"/>
    <property type="match status" value="1"/>
</dbReference>
<dbReference type="PRINTS" id="PR00344">
    <property type="entry name" value="BCTRLSENSOR"/>
</dbReference>
<dbReference type="InterPro" id="IPR003661">
    <property type="entry name" value="HisK_dim/P_dom"/>
</dbReference>
<dbReference type="SUPFAM" id="SSF158472">
    <property type="entry name" value="HAMP domain-like"/>
    <property type="match status" value="1"/>
</dbReference>
<accession>A0A385SDP8</accession>
<keyword evidence="12" id="KW-0902">Two-component regulatory system</keyword>
<evidence type="ECO:0000256" key="10">
    <source>
        <dbReference type="ARBA" id="ARBA00022840"/>
    </source>
</evidence>
<evidence type="ECO:0000259" key="15">
    <source>
        <dbReference type="PROSITE" id="PS50109"/>
    </source>
</evidence>
<evidence type="ECO:0000256" key="1">
    <source>
        <dbReference type="ARBA" id="ARBA00000085"/>
    </source>
</evidence>
<evidence type="ECO:0000256" key="2">
    <source>
        <dbReference type="ARBA" id="ARBA00004651"/>
    </source>
</evidence>
<evidence type="ECO:0000256" key="3">
    <source>
        <dbReference type="ARBA" id="ARBA00012438"/>
    </source>
</evidence>
<keyword evidence="6" id="KW-0808">Transferase</keyword>
<evidence type="ECO:0000256" key="5">
    <source>
        <dbReference type="ARBA" id="ARBA00022553"/>
    </source>
</evidence>
<evidence type="ECO:0000256" key="9">
    <source>
        <dbReference type="ARBA" id="ARBA00022777"/>
    </source>
</evidence>
<dbReference type="GO" id="GO:0005524">
    <property type="term" value="F:ATP binding"/>
    <property type="evidence" value="ECO:0007669"/>
    <property type="project" value="UniProtKB-KW"/>
</dbReference>
<evidence type="ECO:0000256" key="7">
    <source>
        <dbReference type="ARBA" id="ARBA00022692"/>
    </source>
</evidence>
<evidence type="ECO:0000313" key="17">
    <source>
        <dbReference type="EMBL" id="AYB29094.1"/>
    </source>
</evidence>
<keyword evidence="18" id="KW-1185">Reference proteome</keyword>
<keyword evidence="10" id="KW-0067">ATP-binding</keyword>
<comment type="subcellular location">
    <subcellularLocation>
        <location evidence="2">Cell membrane</location>
        <topology evidence="2">Multi-pass membrane protein</topology>
    </subcellularLocation>
</comment>
<dbReference type="EMBL" id="CP032382">
    <property type="protein sequence ID" value="AYB29094.1"/>
    <property type="molecule type" value="Genomic_DNA"/>
</dbReference>
<comment type="catalytic activity">
    <reaction evidence="1">
        <text>ATP + protein L-histidine = ADP + protein N-phospho-L-histidine.</text>
        <dbReference type="EC" id="2.7.13.3"/>
    </reaction>
</comment>
<dbReference type="InterPro" id="IPR005467">
    <property type="entry name" value="His_kinase_dom"/>
</dbReference>
<evidence type="ECO:0000256" key="11">
    <source>
        <dbReference type="ARBA" id="ARBA00022989"/>
    </source>
</evidence>
<gene>
    <name evidence="17" type="ORF">D4L85_00190</name>
</gene>
<evidence type="ECO:0000256" key="4">
    <source>
        <dbReference type="ARBA" id="ARBA00022475"/>
    </source>
</evidence>
<dbReference type="OrthoDB" id="594725at2"/>
<feature type="transmembrane region" description="Helical" evidence="14">
    <location>
        <begin position="7"/>
        <end position="29"/>
    </location>
</feature>
<keyword evidence="9" id="KW-0418">Kinase</keyword>
<organism evidence="17 18">
    <name type="scientific">Chryseolinea soli</name>
    <dbReference type="NCBI Taxonomy" id="2321403"/>
    <lineage>
        <taxon>Bacteria</taxon>
        <taxon>Pseudomonadati</taxon>
        <taxon>Bacteroidota</taxon>
        <taxon>Cytophagia</taxon>
        <taxon>Cytophagales</taxon>
        <taxon>Fulvivirgaceae</taxon>
        <taxon>Chryseolinea</taxon>
    </lineage>
</organism>
<dbReference type="SUPFAM" id="SSF47384">
    <property type="entry name" value="Homodimeric domain of signal transducing histidine kinase"/>
    <property type="match status" value="1"/>
</dbReference>
<dbReference type="Pfam" id="PF02518">
    <property type="entry name" value="HATPase_c"/>
    <property type="match status" value="1"/>
</dbReference>
<dbReference type="PROSITE" id="PS50885">
    <property type="entry name" value="HAMP"/>
    <property type="match status" value="1"/>
</dbReference>
<dbReference type="SUPFAM" id="SSF55874">
    <property type="entry name" value="ATPase domain of HSP90 chaperone/DNA topoisomerase II/histidine kinase"/>
    <property type="match status" value="1"/>
</dbReference>
<dbReference type="PROSITE" id="PS50109">
    <property type="entry name" value="HIS_KIN"/>
    <property type="match status" value="1"/>
</dbReference>
<evidence type="ECO:0000313" key="18">
    <source>
        <dbReference type="Proteomes" id="UP000266183"/>
    </source>
</evidence>
<keyword evidence="11 14" id="KW-1133">Transmembrane helix</keyword>
<dbReference type="CDD" id="cd00082">
    <property type="entry name" value="HisKA"/>
    <property type="match status" value="1"/>
</dbReference>
<dbReference type="Pfam" id="PF00512">
    <property type="entry name" value="HisKA"/>
    <property type="match status" value="1"/>
</dbReference>
<dbReference type="GO" id="GO:0000155">
    <property type="term" value="F:phosphorelay sensor kinase activity"/>
    <property type="evidence" value="ECO:0007669"/>
    <property type="project" value="InterPro"/>
</dbReference>
<dbReference type="CDD" id="cd06225">
    <property type="entry name" value="HAMP"/>
    <property type="match status" value="1"/>
</dbReference>
<dbReference type="Gene3D" id="3.30.565.10">
    <property type="entry name" value="Histidine kinase-like ATPase, C-terminal domain"/>
    <property type="match status" value="1"/>
</dbReference>
<feature type="domain" description="Histidine kinase" evidence="15">
    <location>
        <begin position="239"/>
        <end position="456"/>
    </location>
</feature>
<dbReference type="RefSeq" id="WP_119752417.1">
    <property type="nucleotide sequence ID" value="NZ_CP032382.1"/>
</dbReference>
<dbReference type="InterPro" id="IPR036890">
    <property type="entry name" value="HATPase_C_sf"/>
</dbReference>
<keyword evidence="4" id="KW-1003">Cell membrane</keyword>
<keyword evidence="8" id="KW-0547">Nucleotide-binding</keyword>
<dbReference type="SMART" id="SM00387">
    <property type="entry name" value="HATPase_c"/>
    <property type="match status" value="1"/>
</dbReference>
<dbReference type="InterPro" id="IPR004358">
    <property type="entry name" value="Sig_transdc_His_kin-like_C"/>
</dbReference>
<dbReference type="InterPro" id="IPR003660">
    <property type="entry name" value="HAMP_dom"/>
</dbReference>
<dbReference type="AlphaFoldDB" id="A0A385SDP8"/>
<dbReference type="GO" id="GO:0005886">
    <property type="term" value="C:plasma membrane"/>
    <property type="evidence" value="ECO:0007669"/>
    <property type="project" value="UniProtKB-SubCell"/>
</dbReference>
<dbReference type="PANTHER" id="PTHR45528">
    <property type="entry name" value="SENSOR HISTIDINE KINASE CPXA"/>
    <property type="match status" value="1"/>
</dbReference>
<dbReference type="InterPro" id="IPR050398">
    <property type="entry name" value="HssS/ArlS-like"/>
</dbReference>
<dbReference type="Gene3D" id="1.10.287.130">
    <property type="match status" value="1"/>
</dbReference>
<evidence type="ECO:0000256" key="8">
    <source>
        <dbReference type="ARBA" id="ARBA00022741"/>
    </source>
</evidence>
<dbReference type="Pfam" id="PF00672">
    <property type="entry name" value="HAMP"/>
    <property type="match status" value="1"/>
</dbReference>
<keyword evidence="7 14" id="KW-0812">Transmembrane</keyword>
<evidence type="ECO:0000256" key="12">
    <source>
        <dbReference type="ARBA" id="ARBA00023012"/>
    </source>
</evidence>
<sequence length="456" mass="52160">MNIRAKLTVIFFSIVIIVLTIICVSIYFLSANYRQEDFYRRLKNRAINTAKILTEVEEVDAQLLRRMERNNPASLPNQYIAIYNDKNEERYSSDGTNVIAMDSALLNRIRQHKEVRYAYENFEALGFLFTDRQDHFTVVAAATDVYGLDALRNLRNILIVTFCVSMVFVSILGWFFAGKVLSPISKIVDQVGNITEENLNRRLDEGNQKDELSKLAHTFNRMLERLQSAFASQKNFITNASHEIKTPITVMAGEIEVALLQDRDKEYYVKILGSVLGGLKGLNSLSTQLLLLAQTSTEQPDKHFAPIRIDDVLWEIKDELIKAFPAYRIDIHFDLALNHESLLMEGDEQLIKVVILNLMDNGCKYSDDHQVIITLDTNHRGFITLNFQNNGVGIDPDNVHRIFDPFFRGKRHRQTKGFGIGLSLVRQIVKLHGGDIRLESAPQQQTRFSVYFPVGK</sequence>
<dbReference type="Gene3D" id="6.10.340.10">
    <property type="match status" value="1"/>
</dbReference>
<keyword evidence="5" id="KW-0597">Phosphoprotein</keyword>
<proteinExistence type="predicted"/>
<dbReference type="InterPro" id="IPR036097">
    <property type="entry name" value="HisK_dim/P_sf"/>
</dbReference>
<dbReference type="Proteomes" id="UP000266183">
    <property type="component" value="Chromosome"/>
</dbReference>
<name>A0A385SDP8_9BACT</name>
<dbReference type="KEGG" id="chk:D4L85_00190"/>
<evidence type="ECO:0000256" key="6">
    <source>
        <dbReference type="ARBA" id="ARBA00022679"/>
    </source>
</evidence>
<feature type="domain" description="HAMP" evidence="16">
    <location>
        <begin position="178"/>
        <end position="231"/>
    </location>
</feature>
<keyword evidence="13 14" id="KW-0472">Membrane</keyword>
<dbReference type="SMART" id="SM00304">
    <property type="entry name" value="HAMP"/>
    <property type="match status" value="1"/>
</dbReference>
<dbReference type="SMART" id="SM00388">
    <property type="entry name" value="HisKA"/>
    <property type="match status" value="1"/>
</dbReference>
<dbReference type="InterPro" id="IPR003594">
    <property type="entry name" value="HATPase_dom"/>
</dbReference>
<evidence type="ECO:0000259" key="16">
    <source>
        <dbReference type="PROSITE" id="PS50885"/>
    </source>
</evidence>
<reference evidence="18" key="1">
    <citation type="submission" date="2018-09" db="EMBL/GenBank/DDBJ databases">
        <title>Chryseolinea sp. KIS68-18 isolated from soil.</title>
        <authorList>
            <person name="Weon H.-Y."/>
            <person name="Kwon S.-W."/>
            <person name="Lee S.A."/>
        </authorList>
    </citation>
    <scope>NUCLEOTIDE SEQUENCE [LARGE SCALE GENOMIC DNA]</scope>
    <source>
        <strain evidence="18">KIS68-18</strain>
    </source>
</reference>
<dbReference type="EC" id="2.7.13.3" evidence="3"/>
<protein>
    <recommendedName>
        <fullName evidence="3">histidine kinase</fullName>
        <ecNumber evidence="3">2.7.13.3</ecNumber>
    </recommendedName>
</protein>
<feature type="transmembrane region" description="Helical" evidence="14">
    <location>
        <begin position="157"/>
        <end position="177"/>
    </location>
</feature>